<sequence length="480" mass="54682">MVIDLEDLKTHTVGGVWSGEYMDHGFTKSIKELNRCYTMLQELRVVIVGGELIHKNHKGSKHEGQRIRPTIGDFRGNCANNQSPFNNGRIEEYEEEKKEDRVPTTKIFRLKILINNFVCSLIIDGCNINNLVSRKLVDFLKLSMEIYPIKDYQVCRVPVTIGKFYKAEVLCIVDDIDMFHILLGRPWRCEVNGEHDFKKNLYLLSWKGRKIAMVPPKRKSIEDKVRREKVFDVDEAFDIKNSRASCFQVRGFMLPKLRKATLIVSISNEVVGLDLIKELYASDKNFATLGWISNQATSGLLSNPKSQIFVIKDCDDGSRPEEQYLVVPCYDEKIVKSPTQPATTEISGEDGSNLEKFSNVLTVKVADTTRPIMAVEDEPLMMLGSGPNIITEDFSNDLDGQHPTDKNTMSISKTFNVSDIYEFHFEDVDEEKHSRTSSLKERGNDADMINKLAKEYMDNIDRGKRKNKITGGRSNVTSNK</sequence>
<feature type="region of interest" description="Disordered" evidence="1">
    <location>
        <begin position="458"/>
        <end position="480"/>
    </location>
</feature>
<comment type="caution">
    <text evidence="2">The sequence shown here is derived from an EMBL/GenBank/DDBJ whole genome shotgun (WGS) entry which is preliminary data.</text>
</comment>
<accession>A0A6L2JCU4</accession>
<protein>
    <submittedName>
        <fullName evidence="2">Transposon Ty3-I Gag-Pol polyprotein</fullName>
    </submittedName>
</protein>
<evidence type="ECO:0000313" key="2">
    <source>
        <dbReference type="EMBL" id="GEU33494.1"/>
    </source>
</evidence>
<dbReference type="AlphaFoldDB" id="A0A6L2JCU4"/>
<proteinExistence type="predicted"/>
<dbReference type="EMBL" id="BKCJ010000470">
    <property type="protein sequence ID" value="GEU33494.1"/>
    <property type="molecule type" value="Genomic_DNA"/>
</dbReference>
<gene>
    <name evidence="2" type="ORF">Tci_005472</name>
</gene>
<evidence type="ECO:0000256" key="1">
    <source>
        <dbReference type="SAM" id="MobiDB-lite"/>
    </source>
</evidence>
<organism evidence="2">
    <name type="scientific">Tanacetum cinerariifolium</name>
    <name type="common">Dalmatian daisy</name>
    <name type="synonym">Chrysanthemum cinerariifolium</name>
    <dbReference type="NCBI Taxonomy" id="118510"/>
    <lineage>
        <taxon>Eukaryota</taxon>
        <taxon>Viridiplantae</taxon>
        <taxon>Streptophyta</taxon>
        <taxon>Embryophyta</taxon>
        <taxon>Tracheophyta</taxon>
        <taxon>Spermatophyta</taxon>
        <taxon>Magnoliopsida</taxon>
        <taxon>eudicotyledons</taxon>
        <taxon>Gunneridae</taxon>
        <taxon>Pentapetalae</taxon>
        <taxon>asterids</taxon>
        <taxon>campanulids</taxon>
        <taxon>Asterales</taxon>
        <taxon>Asteraceae</taxon>
        <taxon>Asteroideae</taxon>
        <taxon>Anthemideae</taxon>
        <taxon>Anthemidinae</taxon>
        <taxon>Tanacetum</taxon>
    </lineage>
</organism>
<dbReference type="PANTHER" id="PTHR35046">
    <property type="entry name" value="ZINC KNUCKLE (CCHC-TYPE) FAMILY PROTEIN"/>
    <property type="match status" value="1"/>
</dbReference>
<name>A0A6L2JCU4_TANCI</name>
<dbReference type="PANTHER" id="PTHR35046:SF18">
    <property type="entry name" value="RNA-DIRECTED DNA POLYMERASE"/>
    <property type="match status" value="1"/>
</dbReference>
<reference evidence="2" key="1">
    <citation type="journal article" date="2019" name="Sci. Rep.">
        <title>Draft genome of Tanacetum cinerariifolium, the natural source of mosquito coil.</title>
        <authorList>
            <person name="Yamashiro T."/>
            <person name="Shiraishi A."/>
            <person name="Satake H."/>
            <person name="Nakayama K."/>
        </authorList>
    </citation>
    <scope>NUCLEOTIDE SEQUENCE</scope>
</reference>